<dbReference type="PROSITE" id="PS50828">
    <property type="entry name" value="SMR"/>
    <property type="match status" value="1"/>
</dbReference>
<evidence type="ECO:0000313" key="3">
    <source>
        <dbReference type="EMBL" id="VAW54375.1"/>
    </source>
</evidence>
<dbReference type="InterPro" id="IPR036063">
    <property type="entry name" value="Smr_dom_sf"/>
</dbReference>
<dbReference type="Pfam" id="PF01713">
    <property type="entry name" value="Smr"/>
    <property type="match status" value="1"/>
</dbReference>
<organism evidence="3">
    <name type="scientific">hydrothermal vent metagenome</name>
    <dbReference type="NCBI Taxonomy" id="652676"/>
    <lineage>
        <taxon>unclassified sequences</taxon>
        <taxon>metagenomes</taxon>
        <taxon>ecological metagenomes</taxon>
    </lineage>
</organism>
<sequence>MSDDSTKNSDESLFMSEMAGVTPLKSNNKVKVRKKPANPPRNHEDAEADFNLTDVFSDAEITEECPDTLSFSRSGLQHNVLKKLRQGKHPIEHDLDLHGLTVIEARKALVEFLEECKTAGIRYAIIVHGKGYRSKDKPIIKPMINRWLRATDRVLAFHSAQPKDGGTGAVYVLLKKLK</sequence>
<proteinExistence type="predicted"/>
<name>A0A3B0WET9_9ZZZZ</name>
<dbReference type="PANTHER" id="PTHR35562">
    <property type="entry name" value="DNA ENDONUCLEASE SMRA-RELATED"/>
    <property type="match status" value="1"/>
</dbReference>
<feature type="compositionally biased region" description="Basic and acidic residues" evidence="1">
    <location>
        <begin position="1"/>
        <end position="10"/>
    </location>
</feature>
<evidence type="ECO:0000259" key="2">
    <source>
        <dbReference type="PROSITE" id="PS50828"/>
    </source>
</evidence>
<dbReference type="EMBL" id="UOFE01000040">
    <property type="protein sequence ID" value="VAW54375.1"/>
    <property type="molecule type" value="Genomic_DNA"/>
</dbReference>
<gene>
    <name evidence="3" type="ORF">MNBD_GAMMA05-929</name>
</gene>
<dbReference type="PANTHER" id="PTHR35562:SF2">
    <property type="entry name" value="DNA ENDONUCLEASE SMRA-RELATED"/>
    <property type="match status" value="1"/>
</dbReference>
<protein>
    <recommendedName>
        <fullName evidence="2">Smr domain-containing protein</fullName>
    </recommendedName>
</protein>
<reference evidence="3" key="1">
    <citation type="submission" date="2018-06" db="EMBL/GenBank/DDBJ databases">
        <authorList>
            <person name="Zhirakovskaya E."/>
        </authorList>
    </citation>
    <scope>NUCLEOTIDE SEQUENCE</scope>
</reference>
<dbReference type="GO" id="GO:0004520">
    <property type="term" value="F:DNA endonuclease activity"/>
    <property type="evidence" value="ECO:0007669"/>
    <property type="project" value="TreeGrafter"/>
</dbReference>
<dbReference type="Gene3D" id="3.30.1370.110">
    <property type="match status" value="1"/>
</dbReference>
<accession>A0A3B0WET9</accession>
<feature type="region of interest" description="Disordered" evidence="1">
    <location>
        <begin position="1"/>
        <end position="46"/>
    </location>
</feature>
<dbReference type="SUPFAM" id="SSF160443">
    <property type="entry name" value="SMR domain-like"/>
    <property type="match status" value="1"/>
</dbReference>
<dbReference type="SMART" id="SM00463">
    <property type="entry name" value="SMR"/>
    <property type="match status" value="1"/>
</dbReference>
<dbReference type="InterPro" id="IPR002625">
    <property type="entry name" value="Smr_dom"/>
</dbReference>
<evidence type="ECO:0000256" key="1">
    <source>
        <dbReference type="SAM" id="MobiDB-lite"/>
    </source>
</evidence>
<dbReference type="AlphaFoldDB" id="A0A3B0WET9"/>
<feature type="domain" description="Smr" evidence="2">
    <location>
        <begin position="95"/>
        <end position="175"/>
    </location>
</feature>